<protein>
    <submittedName>
        <fullName evidence="2">Uncharacterized protein</fullName>
    </submittedName>
</protein>
<accession>A0AAD4EJR2</accession>
<evidence type="ECO:0000313" key="2">
    <source>
        <dbReference type="EMBL" id="KAG1906259.1"/>
    </source>
</evidence>
<name>A0AAD4EJR2_9AGAM</name>
<feature type="region of interest" description="Disordered" evidence="1">
    <location>
        <begin position="301"/>
        <end position="337"/>
    </location>
</feature>
<evidence type="ECO:0000256" key="1">
    <source>
        <dbReference type="SAM" id="MobiDB-lite"/>
    </source>
</evidence>
<proteinExistence type="predicted"/>
<feature type="region of interest" description="Disordered" evidence="1">
    <location>
        <begin position="261"/>
        <end position="282"/>
    </location>
</feature>
<keyword evidence="3" id="KW-1185">Reference proteome</keyword>
<dbReference type="GeneID" id="64664077"/>
<sequence>MPKPAFCKGNPDESVPCYCEEYSAPTNIPVGQKELCAECLHGKSKHPRPQPPVLPVAELPAVTTAKERAGNTTTVTAARDEVMAGFRPTAKQKFPGRIVSSRQASSSKQGHVPIKVGAIAVLVNYLDDKGELLTTIPPVKTEMSKFNVDFSFCLDWTFEEVDAYIRRLFPKVFEYLDSVKVGDVKGKATDNGASEWVLISKENRRLSVAPEPFPTGKHLERYKGRSNAPLQQTNIFIGIRKFIPEHTYACWDPDMVIINIADDSDDSDDGDDNDHKQEYGPGLKIEDDVFTQVPKIVRPKHPMQHGTRQEPAQKKMRGTHGRPIASKTGNKSGRSSGKVELFCSSDSDTDNSLNALPASLKGMSISPLTQKRAPRHNPMMPLIKDEEHQDIDLQDFAKAQTHVSAMPLPNRPLFQPLVSVQPTLNDLLRGHPDVNDPLSRPFHNPWTTDYFIGSIKLWL</sequence>
<evidence type="ECO:0000313" key="3">
    <source>
        <dbReference type="Proteomes" id="UP001195769"/>
    </source>
</evidence>
<dbReference type="RefSeq" id="XP_041231834.1">
    <property type="nucleotide sequence ID" value="XM_041369779.1"/>
</dbReference>
<gene>
    <name evidence="2" type="ORF">F5891DRAFT_1244375</name>
</gene>
<reference evidence="2" key="1">
    <citation type="journal article" date="2020" name="New Phytol.">
        <title>Comparative genomics reveals dynamic genome evolution in host specialist ectomycorrhizal fungi.</title>
        <authorList>
            <person name="Lofgren L.A."/>
            <person name="Nguyen N.H."/>
            <person name="Vilgalys R."/>
            <person name="Ruytinx J."/>
            <person name="Liao H.L."/>
            <person name="Branco S."/>
            <person name="Kuo A."/>
            <person name="LaButti K."/>
            <person name="Lipzen A."/>
            <person name="Andreopoulos W."/>
            <person name="Pangilinan J."/>
            <person name="Riley R."/>
            <person name="Hundley H."/>
            <person name="Na H."/>
            <person name="Barry K."/>
            <person name="Grigoriev I.V."/>
            <person name="Stajich J.E."/>
            <person name="Kennedy P.G."/>
        </authorList>
    </citation>
    <scope>NUCLEOTIDE SEQUENCE</scope>
    <source>
        <strain evidence="2">FC203</strain>
    </source>
</reference>
<comment type="caution">
    <text evidence="2">The sequence shown here is derived from an EMBL/GenBank/DDBJ whole genome shotgun (WGS) entry which is preliminary data.</text>
</comment>
<dbReference type="EMBL" id="JABBWK010000005">
    <property type="protein sequence ID" value="KAG1906259.1"/>
    <property type="molecule type" value="Genomic_DNA"/>
</dbReference>
<feature type="compositionally biased region" description="Acidic residues" evidence="1">
    <location>
        <begin position="262"/>
        <end position="272"/>
    </location>
</feature>
<dbReference type="Proteomes" id="UP001195769">
    <property type="component" value="Unassembled WGS sequence"/>
</dbReference>
<organism evidence="2 3">
    <name type="scientific">Suillus fuscotomentosus</name>
    <dbReference type="NCBI Taxonomy" id="1912939"/>
    <lineage>
        <taxon>Eukaryota</taxon>
        <taxon>Fungi</taxon>
        <taxon>Dikarya</taxon>
        <taxon>Basidiomycota</taxon>
        <taxon>Agaricomycotina</taxon>
        <taxon>Agaricomycetes</taxon>
        <taxon>Agaricomycetidae</taxon>
        <taxon>Boletales</taxon>
        <taxon>Suillineae</taxon>
        <taxon>Suillaceae</taxon>
        <taxon>Suillus</taxon>
    </lineage>
</organism>
<dbReference type="AlphaFoldDB" id="A0AAD4EJR2"/>